<accession>A0A212R3D8</accession>
<evidence type="ECO:0000313" key="1">
    <source>
        <dbReference type="EMBL" id="SNB66510.1"/>
    </source>
</evidence>
<name>A0A212R3D8_9CHLR</name>
<dbReference type="AlphaFoldDB" id="A0A212R3D8"/>
<keyword evidence="2" id="KW-1185">Reference proteome</keyword>
<sequence>MIRELDSVVLMRDLPEHGLRAGDVGVVVHVYGEGIGFEVEFVTGDGKTVAVVTLSRDEVRPIGKEEILHVRTLTST</sequence>
<dbReference type="EMBL" id="FYEK01000028">
    <property type="protein sequence ID" value="SNB66510.1"/>
    <property type="molecule type" value="Genomic_DNA"/>
</dbReference>
<gene>
    <name evidence="1" type="ORF">SAMN02746019_00001340</name>
</gene>
<dbReference type="InParanoid" id="A0A212R3D8"/>
<evidence type="ECO:0000313" key="2">
    <source>
        <dbReference type="Proteomes" id="UP000197025"/>
    </source>
</evidence>
<dbReference type="Proteomes" id="UP000197025">
    <property type="component" value="Unassembled WGS sequence"/>
</dbReference>
<dbReference type="RefSeq" id="WP_088571385.1">
    <property type="nucleotide sequence ID" value="NZ_FYEK01000028.1"/>
</dbReference>
<evidence type="ECO:0008006" key="3">
    <source>
        <dbReference type="Google" id="ProtNLM"/>
    </source>
</evidence>
<protein>
    <recommendedName>
        <fullName evidence="3">DUF4926 domain-containing protein</fullName>
    </recommendedName>
</protein>
<dbReference type="OrthoDB" id="27224at2"/>
<proteinExistence type="predicted"/>
<dbReference type="InterPro" id="IPR032568">
    <property type="entry name" value="DUF4926"/>
</dbReference>
<dbReference type="Pfam" id="PF16277">
    <property type="entry name" value="DUF4926"/>
    <property type="match status" value="1"/>
</dbReference>
<organism evidence="1 2">
    <name type="scientific">Thermoflexus hugenholtzii JAD2</name>
    <dbReference type="NCBI Taxonomy" id="877466"/>
    <lineage>
        <taxon>Bacteria</taxon>
        <taxon>Bacillati</taxon>
        <taxon>Chloroflexota</taxon>
        <taxon>Thermoflexia</taxon>
        <taxon>Thermoflexales</taxon>
        <taxon>Thermoflexaceae</taxon>
        <taxon>Thermoflexus</taxon>
    </lineage>
</organism>
<reference evidence="2" key="1">
    <citation type="submission" date="2017-06" db="EMBL/GenBank/DDBJ databases">
        <authorList>
            <person name="Varghese N."/>
            <person name="Submissions S."/>
        </authorList>
    </citation>
    <scope>NUCLEOTIDE SEQUENCE [LARGE SCALE GENOMIC DNA]</scope>
    <source>
        <strain evidence="2">JAD2</strain>
    </source>
</reference>